<reference evidence="1" key="2">
    <citation type="submission" date="2020-05" db="EMBL/GenBank/DDBJ databases">
        <authorList>
            <person name="Kim H.-S."/>
            <person name="Proctor R.H."/>
            <person name="Brown D.W."/>
        </authorList>
    </citation>
    <scope>NUCLEOTIDE SEQUENCE</scope>
    <source>
        <strain evidence="1">NRRL 20472</strain>
    </source>
</reference>
<dbReference type="Proteomes" id="UP000622797">
    <property type="component" value="Unassembled WGS sequence"/>
</dbReference>
<comment type="caution">
    <text evidence="1">The sequence shown here is derived from an EMBL/GenBank/DDBJ whole genome shotgun (WGS) entry which is preliminary data.</text>
</comment>
<accession>A0A8H4TWY7</accession>
<name>A0A8H4TWY7_9HYPO</name>
<dbReference type="EMBL" id="JABEXW010000343">
    <property type="protein sequence ID" value="KAF4965546.1"/>
    <property type="molecule type" value="Genomic_DNA"/>
</dbReference>
<keyword evidence="2" id="KW-1185">Reference proteome</keyword>
<proteinExistence type="predicted"/>
<evidence type="ECO:0000313" key="1">
    <source>
        <dbReference type="EMBL" id="KAF4965546.1"/>
    </source>
</evidence>
<organism evidence="1 2">
    <name type="scientific">Fusarium sarcochroum</name>
    <dbReference type="NCBI Taxonomy" id="1208366"/>
    <lineage>
        <taxon>Eukaryota</taxon>
        <taxon>Fungi</taxon>
        <taxon>Dikarya</taxon>
        <taxon>Ascomycota</taxon>
        <taxon>Pezizomycotina</taxon>
        <taxon>Sordariomycetes</taxon>
        <taxon>Hypocreomycetidae</taxon>
        <taxon>Hypocreales</taxon>
        <taxon>Nectriaceae</taxon>
        <taxon>Fusarium</taxon>
        <taxon>Fusarium lateritium species complex</taxon>
    </lineage>
</organism>
<evidence type="ECO:0000313" key="2">
    <source>
        <dbReference type="Proteomes" id="UP000622797"/>
    </source>
</evidence>
<sequence>MFDNPRIVNTFVVTSPEPPGTMALWVTSMTYPYIHNVVQLQRTPTALNLRPVDDASAPAVIHSSSQASRLKDRQLRRFSLALF</sequence>
<reference evidence="1" key="1">
    <citation type="journal article" date="2020" name="BMC Genomics">
        <title>Correction to: Identification and distribution of gene clusters required for synthesis of sphingolipid metabolism inhibitors in diverse species of the filamentous fungus Fusarium.</title>
        <authorList>
            <person name="Kim H.S."/>
            <person name="Lohmar J.M."/>
            <person name="Busman M."/>
            <person name="Brown D.W."/>
            <person name="Naumann T.A."/>
            <person name="Divon H.H."/>
            <person name="Lysoe E."/>
            <person name="Uhlig S."/>
            <person name="Proctor R.H."/>
        </authorList>
    </citation>
    <scope>NUCLEOTIDE SEQUENCE</scope>
    <source>
        <strain evidence="1">NRRL 20472</strain>
    </source>
</reference>
<protein>
    <submittedName>
        <fullName evidence="1">Uncharacterized protein</fullName>
    </submittedName>
</protein>
<dbReference type="AlphaFoldDB" id="A0A8H4TWY7"/>
<gene>
    <name evidence="1" type="ORF">FSARC_6677</name>
</gene>